<evidence type="ECO:0000313" key="7">
    <source>
        <dbReference type="Proteomes" id="UP000030787"/>
    </source>
</evidence>
<comment type="catalytic activity">
    <reaction evidence="4">
        <text>GTP + H2O = 7,8-dihydroneopterin 2',3'-cyclic phosphate + formate + diphosphate + H(+)</text>
        <dbReference type="Rhea" id="RHEA:25860"/>
        <dbReference type="ChEBI" id="CHEBI:15377"/>
        <dbReference type="ChEBI" id="CHEBI:15378"/>
        <dbReference type="ChEBI" id="CHEBI:15740"/>
        <dbReference type="ChEBI" id="CHEBI:33019"/>
        <dbReference type="ChEBI" id="CHEBI:37565"/>
        <dbReference type="ChEBI" id="CHEBI:58854"/>
        <dbReference type="EC" id="3.5.4.39"/>
    </reaction>
</comment>
<reference evidence="6 7" key="1">
    <citation type="journal article" date="2014" name="Appl. Environ. Microbiol.">
        <title>Comparative Genome Analysis of 'Candidatus Methanoplasma termitum' Indicates a New Mode of Energy Metabolism in the Seventh Order of Methanogens.</title>
        <authorList>
            <person name="Lang K."/>
            <person name="Schuldes J."/>
            <person name="Klingl A."/>
            <person name="Poehlein A."/>
            <person name="Daniel R."/>
            <person name="Brune A."/>
        </authorList>
    </citation>
    <scope>NUCLEOTIDE SEQUENCE [LARGE SCALE GENOMIC DNA]</scope>
    <source>
        <strain evidence="7">Mpt1</strain>
    </source>
</reference>
<dbReference type="AlphaFoldDB" id="A0A0A7LCD6"/>
<dbReference type="NCBIfam" id="TIGR00294">
    <property type="entry name" value="GTP cyclohydrolase MptA"/>
    <property type="match status" value="1"/>
</dbReference>
<evidence type="ECO:0000256" key="3">
    <source>
        <dbReference type="ARBA" id="ARBA00023004"/>
    </source>
</evidence>
<comment type="similarity">
    <text evidence="4">Belongs to the GTP cyclohydrolase IV family.</text>
</comment>
<dbReference type="STRING" id="1577791.Mpt1_c09750"/>
<dbReference type="PANTHER" id="PTHR36445:SF1">
    <property type="entry name" value="GTP CYCLOHYDROLASE MPTA"/>
    <property type="match status" value="1"/>
</dbReference>
<proteinExistence type="inferred from homology"/>
<dbReference type="InterPro" id="IPR022840">
    <property type="entry name" value="GTP_cyclohydrolase_MptA"/>
</dbReference>
<dbReference type="HOGENOM" id="CLU_062816_1_0_2"/>
<comment type="cofactor">
    <cofactor evidence="4">
        <name>Fe(2+)</name>
        <dbReference type="ChEBI" id="CHEBI:29033"/>
    </cofactor>
    <text evidence="4">Binds 1 Fe(2+) ion per subunit.</text>
</comment>
<evidence type="ECO:0000256" key="2">
    <source>
        <dbReference type="ARBA" id="ARBA00022801"/>
    </source>
</evidence>
<dbReference type="GO" id="GO:2001118">
    <property type="term" value="P:tetrahydromethanopterin biosynthetic process"/>
    <property type="evidence" value="ECO:0007669"/>
    <property type="project" value="UniProtKB-UniRule"/>
</dbReference>
<dbReference type="GO" id="GO:0005506">
    <property type="term" value="F:iron ion binding"/>
    <property type="evidence" value="ECO:0007669"/>
    <property type="project" value="UniProtKB-UniRule"/>
</dbReference>
<dbReference type="InterPro" id="IPR003801">
    <property type="entry name" value="GTP_cyclohydrolase_FolE2/MptA"/>
</dbReference>
<gene>
    <name evidence="4 6" type="primary">mptA</name>
    <name evidence="6" type="ORF">Mpt1_c09750</name>
</gene>
<dbReference type="UniPathway" id="UPA00065"/>
<keyword evidence="7" id="KW-1185">Reference proteome</keyword>
<keyword evidence="3 4" id="KW-0408">Iron</keyword>
<feature type="site" description="May be catalytically important" evidence="4">
    <location>
        <position position="159"/>
    </location>
</feature>
<dbReference type="RefSeq" id="WP_048112709.1">
    <property type="nucleotide sequence ID" value="NZ_CP010070.1"/>
</dbReference>
<dbReference type="OrthoDB" id="53087at2157"/>
<dbReference type="Proteomes" id="UP000030787">
    <property type="component" value="Chromosome"/>
</dbReference>
<dbReference type="GO" id="GO:0003934">
    <property type="term" value="F:GTP cyclohydrolase I activity"/>
    <property type="evidence" value="ECO:0007669"/>
    <property type="project" value="InterPro"/>
</dbReference>
<evidence type="ECO:0000256" key="4">
    <source>
        <dbReference type="HAMAP-Rule" id="MF_01527"/>
    </source>
</evidence>
<dbReference type="Pfam" id="PF02649">
    <property type="entry name" value="GCHY-1"/>
    <property type="match status" value="1"/>
</dbReference>
<dbReference type="KEGG" id="mear:Mpt1_c09750"/>
<evidence type="ECO:0000256" key="1">
    <source>
        <dbReference type="ARBA" id="ARBA00022723"/>
    </source>
</evidence>
<organism evidence="6 7">
    <name type="scientific">Candidatus Methanoplasma termitum</name>
    <dbReference type="NCBI Taxonomy" id="1577791"/>
    <lineage>
        <taxon>Archaea</taxon>
        <taxon>Methanobacteriati</taxon>
        <taxon>Thermoplasmatota</taxon>
        <taxon>Thermoplasmata</taxon>
        <taxon>Methanomassiliicoccales</taxon>
        <taxon>Methanomassiliicoccaceae</taxon>
        <taxon>Candidatus Methanoplasma</taxon>
    </lineage>
</organism>
<comment type="function">
    <text evidence="4">Converts GTP to 7,8-dihydro-D-neopterin 2',3'-cyclic phosphate, the first intermediate in the biosynthesis of coenzyme methanopterin.</text>
</comment>
<protein>
    <recommendedName>
        <fullName evidence="4 5">GTP cyclohydrolase MptA</fullName>
        <ecNumber evidence="4 5">3.5.4.39</ecNumber>
    </recommendedName>
    <alternativeName>
        <fullName evidence="4">GTP cyclohydrolase IV</fullName>
    </alternativeName>
</protein>
<dbReference type="HAMAP" id="MF_01527_A">
    <property type="entry name" value="GTP_cyclohydrol_A"/>
    <property type="match status" value="1"/>
</dbReference>
<dbReference type="GO" id="GO:0044682">
    <property type="term" value="F:GTP cyclohydrolase IV activity"/>
    <property type="evidence" value="ECO:0007669"/>
    <property type="project" value="UniProtKB-UniRule"/>
</dbReference>
<dbReference type="PANTHER" id="PTHR36445">
    <property type="entry name" value="GTP CYCLOHYDROLASE MPTA"/>
    <property type="match status" value="1"/>
</dbReference>
<dbReference type="Gene3D" id="3.10.270.10">
    <property type="entry name" value="Urate Oxidase"/>
    <property type="match status" value="1"/>
</dbReference>
<dbReference type="EMBL" id="CP010070">
    <property type="protein sequence ID" value="AIZ56850.1"/>
    <property type="molecule type" value="Genomic_DNA"/>
</dbReference>
<dbReference type="GeneID" id="24818637"/>
<accession>A0A0A7LCD6</accession>
<sequence>MALKCDVQYRKGDTWSKLTKVGVTGVRKPVAVKRYGANSALNGALNCSIDIFVDLPAEQKGSHLSRNVEVLNEVVEESLKVPVTGLENMASDICKKLLAHHEYAKTAHVDISAEYFRESRTPFGRGTLEIYKLLASGSAVRGKGIRKTIGVEVIGMTACPCAQQTVTEMISCGNENPVMSHNQRNVCTALFTMNDDIDIEADEIIDLVQGAFSSPTYELLKRDDEGQVVINAHKNPRFVEDVVRNVLEFVVERFKELPDDVLITVKSESEESIHKHNAFAERTTTLEELRAEYNKGTSRRR</sequence>
<dbReference type="EC" id="3.5.4.39" evidence="4 5"/>
<comment type="subunit">
    <text evidence="4">Homodimer.</text>
</comment>
<evidence type="ECO:0000313" key="6">
    <source>
        <dbReference type="EMBL" id="AIZ56850.1"/>
    </source>
</evidence>
<keyword evidence="2 4" id="KW-0378">Hydrolase</keyword>
<name>A0A0A7LCD6_9ARCH</name>
<comment type="pathway">
    <text evidence="4">Cofactor biosynthesis; 5,6,7,8-tetrahydromethanopterin biosynthesis.</text>
</comment>
<keyword evidence="1 4" id="KW-0479">Metal-binding</keyword>
<evidence type="ECO:0000256" key="5">
    <source>
        <dbReference type="NCBIfam" id="TIGR00294"/>
    </source>
</evidence>